<keyword evidence="1" id="KW-0175">Coiled coil</keyword>
<dbReference type="RefSeq" id="WP_268498060.1">
    <property type="nucleotide sequence ID" value="NZ_JALAVZ010000011.1"/>
</dbReference>
<name>A0A9Q4EI24_9BACI</name>
<gene>
    <name evidence="2" type="ORF">MOF03_05050</name>
</gene>
<organism evidence="2 3">
    <name type="scientific">Bacillus halotolerans</name>
    <dbReference type="NCBI Taxonomy" id="260554"/>
    <lineage>
        <taxon>Bacteria</taxon>
        <taxon>Bacillati</taxon>
        <taxon>Bacillota</taxon>
        <taxon>Bacilli</taxon>
        <taxon>Bacillales</taxon>
        <taxon>Bacillaceae</taxon>
        <taxon>Bacillus</taxon>
    </lineage>
</organism>
<feature type="coiled-coil region" evidence="1">
    <location>
        <begin position="42"/>
        <end position="126"/>
    </location>
</feature>
<dbReference type="EMBL" id="JALAWA010000002">
    <property type="protein sequence ID" value="MCY9184032.1"/>
    <property type="molecule type" value="Genomic_DNA"/>
</dbReference>
<dbReference type="Pfam" id="PF10368">
    <property type="entry name" value="YkyA"/>
    <property type="match status" value="1"/>
</dbReference>
<dbReference type="PROSITE" id="PS51257">
    <property type="entry name" value="PROKAR_LIPOPROTEIN"/>
    <property type="match status" value="1"/>
</dbReference>
<dbReference type="SUPFAM" id="SSF140423">
    <property type="entry name" value="MW0975(SA0943)-like"/>
    <property type="match status" value="1"/>
</dbReference>
<sequence length="223" mass="25865">MKDRIKRRHGVKIGAFCAVTFLLTGCVGQDPVDSLHDSLEKVADLEKPFQEEQKTLEELEKKEHALYNDVIKLNMDDYKKIVSLSDEALENVNKREEHLKLENESIEKSESEFEEVKTSAENIKDKHIKAKAETAADHMKKRYDAYSSMSEEYEKAIKLDKKLYKLLKDKDLTLDKLDQQIEKANASYKKVLKQSGEFDVQTEKYNKARKDLYDAAGYHIKKS</sequence>
<dbReference type="Gene3D" id="1.20.120.570">
    <property type="entry name" value="YkyA-like"/>
    <property type="match status" value="1"/>
</dbReference>
<reference evidence="2" key="1">
    <citation type="submission" date="2022-02" db="EMBL/GenBank/DDBJ databases">
        <title>Crop Bioprotection Bacillus Genome Sequencing.</title>
        <authorList>
            <person name="Dunlap C."/>
        </authorList>
    </citation>
    <scope>NUCLEOTIDE SEQUENCE</scope>
    <source>
        <strain evidence="2">EC49O2N-C10</strain>
    </source>
</reference>
<accession>A0A9Q4EI24</accession>
<evidence type="ECO:0000313" key="3">
    <source>
        <dbReference type="Proteomes" id="UP001073053"/>
    </source>
</evidence>
<comment type="caution">
    <text evidence="2">The sequence shown here is derived from an EMBL/GenBank/DDBJ whole genome shotgun (WGS) entry which is preliminary data.</text>
</comment>
<dbReference type="InterPro" id="IPR019454">
    <property type="entry name" value="Lipoprot_YkyA-like"/>
</dbReference>
<feature type="coiled-coil region" evidence="1">
    <location>
        <begin position="167"/>
        <end position="194"/>
    </location>
</feature>
<dbReference type="AlphaFoldDB" id="A0A9Q4EI24"/>
<evidence type="ECO:0000313" key="2">
    <source>
        <dbReference type="EMBL" id="MCY9184032.1"/>
    </source>
</evidence>
<dbReference type="Proteomes" id="UP001073053">
    <property type="component" value="Unassembled WGS sequence"/>
</dbReference>
<evidence type="ECO:0000256" key="1">
    <source>
        <dbReference type="SAM" id="Coils"/>
    </source>
</evidence>
<proteinExistence type="predicted"/>
<protein>
    <submittedName>
        <fullName evidence="2">YkyA family protein</fullName>
    </submittedName>
</protein>
<dbReference type="InterPro" id="IPR036785">
    <property type="entry name" value="YkyA-like_sf"/>
</dbReference>